<gene>
    <name evidence="4" type="ORF">C8J55DRAFT_449859</name>
</gene>
<dbReference type="Proteomes" id="UP001150238">
    <property type="component" value="Unassembled WGS sequence"/>
</dbReference>
<evidence type="ECO:0000256" key="1">
    <source>
        <dbReference type="ARBA" id="ARBA00023054"/>
    </source>
</evidence>
<feature type="compositionally biased region" description="Acidic residues" evidence="2">
    <location>
        <begin position="246"/>
        <end position="261"/>
    </location>
</feature>
<dbReference type="InterPro" id="IPR015158">
    <property type="entry name" value="Bud22_dom"/>
</dbReference>
<feature type="compositionally biased region" description="Polar residues" evidence="2">
    <location>
        <begin position="359"/>
        <end position="371"/>
    </location>
</feature>
<evidence type="ECO:0000313" key="4">
    <source>
        <dbReference type="EMBL" id="KAJ4491350.1"/>
    </source>
</evidence>
<proteinExistence type="predicted"/>
<evidence type="ECO:0000259" key="3">
    <source>
        <dbReference type="Pfam" id="PF09073"/>
    </source>
</evidence>
<dbReference type="PANTHER" id="PTHR23325:SF1">
    <property type="entry name" value="SERUM RESPONSE FACTOR-BINDING PROTEIN 1"/>
    <property type="match status" value="1"/>
</dbReference>
<accession>A0A9W9AVE1</accession>
<dbReference type="Pfam" id="PF09073">
    <property type="entry name" value="BUD22"/>
    <property type="match status" value="1"/>
</dbReference>
<feature type="compositionally biased region" description="Acidic residues" evidence="2">
    <location>
        <begin position="228"/>
        <end position="239"/>
    </location>
</feature>
<protein>
    <submittedName>
        <fullName evidence="4">Bud-site selection protein</fullName>
    </submittedName>
</protein>
<reference evidence="4" key="2">
    <citation type="journal article" date="2023" name="Proc. Natl. Acad. Sci. U.S.A.">
        <title>A global phylogenomic analysis of the shiitake genus Lentinula.</title>
        <authorList>
            <person name="Sierra-Patev S."/>
            <person name="Min B."/>
            <person name="Naranjo-Ortiz M."/>
            <person name="Looney B."/>
            <person name="Konkel Z."/>
            <person name="Slot J.C."/>
            <person name="Sakamoto Y."/>
            <person name="Steenwyk J.L."/>
            <person name="Rokas A."/>
            <person name="Carro J."/>
            <person name="Camarero S."/>
            <person name="Ferreira P."/>
            <person name="Molpeceres G."/>
            <person name="Ruiz-Duenas F.J."/>
            <person name="Serrano A."/>
            <person name="Henrissat B."/>
            <person name="Drula E."/>
            <person name="Hughes K.W."/>
            <person name="Mata J.L."/>
            <person name="Ishikawa N.K."/>
            <person name="Vargas-Isla R."/>
            <person name="Ushijima S."/>
            <person name="Smith C.A."/>
            <person name="Donoghue J."/>
            <person name="Ahrendt S."/>
            <person name="Andreopoulos W."/>
            <person name="He G."/>
            <person name="LaButti K."/>
            <person name="Lipzen A."/>
            <person name="Ng V."/>
            <person name="Riley R."/>
            <person name="Sandor L."/>
            <person name="Barry K."/>
            <person name="Martinez A.T."/>
            <person name="Xiao Y."/>
            <person name="Gibbons J.G."/>
            <person name="Terashima K."/>
            <person name="Grigoriev I.V."/>
            <person name="Hibbett D."/>
        </authorList>
    </citation>
    <scope>NUCLEOTIDE SEQUENCE</scope>
    <source>
        <strain evidence="4">Sp2 HRB7682 ss15</strain>
    </source>
</reference>
<reference evidence="4" key="1">
    <citation type="submission" date="2022-08" db="EMBL/GenBank/DDBJ databases">
        <authorList>
            <consortium name="DOE Joint Genome Institute"/>
            <person name="Min B."/>
            <person name="Riley R."/>
            <person name="Sierra-Patev S."/>
            <person name="Naranjo-Ortiz M."/>
            <person name="Looney B."/>
            <person name="Konkel Z."/>
            <person name="Slot J.C."/>
            <person name="Sakamoto Y."/>
            <person name="Steenwyk J.L."/>
            <person name="Rokas A."/>
            <person name="Carro J."/>
            <person name="Camarero S."/>
            <person name="Ferreira P."/>
            <person name="Molpeceres G."/>
            <person name="Ruiz-Duenas F.J."/>
            <person name="Serrano A."/>
            <person name="Henrissat B."/>
            <person name="Drula E."/>
            <person name="Hughes K.W."/>
            <person name="Mata J.L."/>
            <person name="Ishikawa N.K."/>
            <person name="Vargas-Isla R."/>
            <person name="Ushijima S."/>
            <person name="Smith C.A."/>
            <person name="Ahrendt S."/>
            <person name="Andreopoulos W."/>
            <person name="He G."/>
            <person name="Labutti K."/>
            <person name="Lipzen A."/>
            <person name="Ng V."/>
            <person name="Sandor L."/>
            <person name="Barry K."/>
            <person name="Martinez A.T."/>
            <person name="Xiao Y."/>
            <person name="Gibbons J.G."/>
            <person name="Terashima K."/>
            <person name="Hibbett D.S."/>
            <person name="Grigoriev I.V."/>
        </authorList>
    </citation>
    <scope>NUCLEOTIDE SEQUENCE</scope>
    <source>
        <strain evidence="4">Sp2 HRB7682 ss15</strain>
    </source>
</reference>
<dbReference type="GO" id="GO:0005634">
    <property type="term" value="C:nucleus"/>
    <property type="evidence" value="ECO:0007669"/>
    <property type="project" value="TreeGrafter"/>
</dbReference>
<name>A0A9W9AVE1_9AGAR</name>
<feature type="region of interest" description="Disordered" evidence="2">
    <location>
        <begin position="1"/>
        <end position="26"/>
    </location>
</feature>
<feature type="compositionally biased region" description="Basic residues" evidence="2">
    <location>
        <begin position="316"/>
        <end position="326"/>
    </location>
</feature>
<dbReference type="AlphaFoldDB" id="A0A9W9AVE1"/>
<feature type="compositionally biased region" description="Basic and acidic residues" evidence="2">
    <location>
        <begin position="399"/>
        <end position="416"/>
    </location>
</feature>
<comment type="caution">
    <text evidence="4">The sequence shown here is derived from an EMBL/GenBank/DDBJ whole genome shotgun (WGS) entry which is preliminary data.</text>
</comment>
<feature type="domain" description="Bud22" evidence="3">
    <location>
        <begin position="31"/>
        <end position="436"/>
    </location>
</feature>
<dbReference type="PANTHER" id="PTHR23325">
    <property type="entry name" value="SERUM RESPONSE FACTOR-BINDING"/>
    <property type="match status" value="1"/>
</dbReference>
<keyword evidence="1" id="KW-0175">Coiled coil</keyword>
<dbReference type="InterPro" id="IPR037393">
    <property type="entry name" value="Bud22/SRFB1"/>
</dbReference>
<evidence type="ECO:0000313" key="5">
    <source>
        <dbReference type="Proteomes" id="UP001150238"/>
    </source>
</evidence>
<feature type="compositionally biased region" description="Basic and acidic residues" evidence="2">
    <location>
        <begin position="15"/>
        <end position="24"/>
    </location>
</feature>
<organism evidence="4 5">
    <name type="scientific">Lentinula lateritia</name>
    <dbReference type="NCBI Taxonomy" id="40482"/>
    <lineage>
        <taxon>Eukaryota</taxon>
        <taxon>Fungi</taxon>
        <taxon>Dikarya</taxon>
        <taxon>Basidiomycota</taxon>
        <taxon>Agaricomycotina</taxon>
        <taxon>Agaricomycetes</taxon>
        <taxon>Agaricomycetidae</taxon>
        <taxon>Agaricales</taxon>
        <taxon>Marasmiineae</taxon>
        <taxon>Omphalotaceae</taxon>
        <taxon>Lentinula</taxon>
    </lineage>
</organism>
<dbReference type="GO" id="GO:0030686">
    <property type="term" value="C:90S preribosome"/>
    <property type="evidence" value="ECO:0007669"/>
    <property type="project" value="TreeGrafter"/>
</dbReference>
<sequence>MKESSQKGGTKRKRFEPSKERDTGVKVAGKLHHDLKEVRKAAKKAKTFETQKLVKKLKGLRLKDENDPSIVECELQLKHLKLLNHEAVANTALKTRLTKDRILSQNESMQTALSKELTTNLLKPAESGTVAAKVQSRLLSSKVLSTEVAATVEDLRSVIIIPTDSQEGDISANLDESASERPTKMKKITGNLEDSDVEMELGKVDEAADDIDEEDEADTDGWQSGTVGDDEKEPEDDWESGSVVGEFDEYMDEDLPSDSQEELGAVPTKSGPMAKTTFKVPTGESTFLPTLSAGFVRGSDSDWSDKEDDAADFGQKKNRRGQRARRAIWEKKYGKNANHKKKEAALNENERGRKRWPNGDSSSNRPSNKAGTSRKPHQSEVPTRPRQQDSGWEQTEVIVLHKDHESRPIHPSWEAKKKLKERQSAAAIPSGRKIKFS</sequence>
<evidence type="ECO:0000256" key="2">
    <source>
        <dbReference type="SAM" id="MobiDB-lite"/>
    </source>
</evidence>
<dbReference type="EMBL" id="JANVFS010000006">
    <property type="protein sequence ID" value="KAJ4491350.1"/>
    <property type="molecule type" value="Genomic_DNA"/>
</dbReference>
<feature type="compositionally biased region" description="Acidic residues" evidence="2">
    <location>
        <begin position="207"/>
        <end position="219"/>
    </location>
</feature>
<dbReference type="GO" id="GO:0030490">
    <property type="term" value="P:maturation of SSU-rRNA"/>
    <property type="evidence" value="ECO:0007669"/>
    <property type="project" value="TreeGrafter"/>
</dbReference>
<feature type="region of interest" description="Disordered" evidence="2">
    <location>
        <begin position="169"/>
        <end position="437"/>
    </location>
</feature>